<dbReference type="Pfam" id="PF13365">
    <property type="entry name" value="Trypsin_2"/>
    <property type="match status" value="1"/>
</dbReference>
<evidence type="ECO:0000256" key="1">
    <source>
        <dbReference type="ARBA" id="ARBA00010541"/>
    </source>
</evidence>
<dbReference type="Gene3D" id="2.40.10.120">
    <property type="match status" value="1"/>
</dbReference>
<dbReference type="SUPFAM" id="SSF50494">
    <property type="entry name" value="Trypsin-like serine proteases"/>
    <property type="match status" value="1"/>
</dbReference>
<dbReference type="Pfam" id="PF13180">
    <property type="entry name" value="PDZ_2"/>
    <property type="match status" value="1"/>
</dbReference>
<evidence type="ECO:0000313" key="7">
    <source>
        <dbReference type="Proteomes" id="UP000236884"/>
    </source>
</evidence>
<dbReference type="InterPro" id="IPR001940">
    <property type="entry name" value="Peptidase_S1C"/>
</dbReference>
<feature type="domain" description="PDZ" evidence="5">
    <location>
        <begin position="216"/>
        <end position="299"/>
    </location>
</feature>
<dbReference type="OrthoDB" id="7296822at2"/>
<comment type="similarity">
    <text evidence="1">Belongs to the peptidase S1C family.</text>
</comment>
<organism evidence="6 7">
    <name type="scientific">Variibacter gotjawalensis</name>
    <dbReference type="NCBI Taxonomy" id="1333996"/>
    <lineage>
        <taxon>Bacteria</taxon>
        <taxon>Pseudomonadati</taxon>
        <taxon>Pseudomonadota</taxon>
        <taxon>Alphaproteobacteria</taxon>
        <taxon>Hyphomicrobiales</taxon>
        <taxon>Nitrobacteraceae</taxon>
        <taxon>Variibacter</taxon>
    </lineage>
</organism>
<gene>
    <name evidence="6" type="primary">htrA</name>
    <name evidence="6" type="ORF">GJW-30_1_03085</name>
</gene>
<dbReference type="KEGG" id="vgo:GJW-30_1_03085"/>
<dbReference type="EC" id="3.4.21.107" evidence="6"/>
<dbReference type="EMBL" id="AP014946">
    <property type="protein sequence ID" value="BAT60539.1"/>
    <property type="molecule type" value="Genomic_DNA"/>
</dbReference>
<protein>
    <submittedName>
        <fullName evidence="6">Serine protease Do-like HtrA</fullName>
        <ecNumber evidence="6">3.4.21.107</ecNumber>
    </submittedName>
</protein>
<dbReference type="GO" id="GO:0004252">
    <property type="term" value="F:serine-type endopeptidase activity"/>
    <property type="evidence" value="ECO:0007669"/>
    <property type="project" value="InterPro"/>
</dbReference>
<dbReference type="GO" id="GO:0006508">
    <property type="term" value="P:proteolysis"/>
    <property type="evidence" value="ECO:0007669"/>
    <property type="project" value="UniProtKB-KW"/>
</dbReference>
<evidence type="ECO:0000256" key="4">
    <source>
        <dbReference type="ARBA" id="ARBA00022825"/>
    </source>
</evidence>
<dbReference type="SUPFAM" id="SSF50156">
    <property type="entry name" value="PDZ domain-like"/>
    <property type="match status" value="1"/>
</dbReference>
<keyword evidence="7" id="KW-1185">Reference proteome</keyword>
<dbReference type="InterPro" id="IPR036034">
    <property type="entry name" value="PDZ_sf"/>
</dbReference>
<keyword evidence="3 6" id="KW-0378">Hydrolase</keyword>
<reference evidence="6 7" key="1">
    <citation type="submission" date="2015-08" db="EMBL/GenBank/DDBJ databases">
        <title>Investigation of the bacterial diversity of lava forest soil.</title>
        <authorList>
            <person name="Lee J.S."/>
        </authorList>
    </citation>
    <scope>NUCLEOTIDE SEQUENCE [LARGE SCALE GENOMIC DNA]</scope>
    <source>
        <strain evidence="6 7">GJW-30</strain>
    </source>
</reference>
<evidence type="ECO:0000259" key="5">
    <source>
        <dbReference type="PROSITE" id="PS50106"/>
    </source>
</evidence>
<dbReference type="RefSeq" id="WP_096356827.1">
    <property type="nucleotide sequence ID" value="NZ_AP014946.1"/>
</dbReference>
<keyword evidence="2 6" id="KW-0645">Protease</keyword>
<dbReference type="InterPro" id="IPR001478">
    <property type="entry name" value="PDZ"/>
</dbReference>
<evidence type="ECO:0000256" key="2">
    <source>
        <dbReference type="ARBA" id="ARBA00022670"/>
    </source>
</evidence>
<accession>A0A0S3PX87</accession>
<dbReference type="PRINTS" id="PR00834">
    <property type="entry name" value="PROTEASES2C"/>
</dbReference>
<proteinExistence type="inferred from homology"/>
<evidence type="ECO:0000256" key="3">
    <source>
        <dbReference type="ARBA" id="ARBA00022801"/>
    </source>
</evidence>
<dbReference type="PROSITE" id="PS50106">
    <property type="entry name" value="PDZ"/>
    <property type="match status" value="1"/>
</dbReference>
<dbReference type="Gene3D" id="2.30.42.10">
    <property type="match status" value="1"/>
</dbReference>
<sequence length="321" mass="34554">MSDLWNPVHQPQPQDYTYDLERALNAIVGVHSVVPPDAFTAETLGTERAGNGVLIAPHNVVLTIGYLVTEAEQVWLHFNGGKVVPGHVMAYDQETGFGLIQPLARIDAPALELGSSASTTVGDDVVVAGAGGRSRSVAARIAAKQEFAGYWEYVLDEAIFTTPSHPNWGGTGLIGADGKLIGIGSLQLEQTRGENQTQHINMVVPIDLLKPILNDLMTLGRPNRPVRPWLGLFATEIESRVVIAGLAGQGPAKRANLKTGDLVVSVAGREVTDLASLFRGVWSLGEAGVEVPLRVHREGRTFDVRITSSDRNSFLKRPKLH</sequence>
<name>A0A0S3PX87_9BRAD</name>
<keyword evidence="4" id="KW-0720">Serine protease</keyword>
<dbReference type="PANTHER" id="PTHR22939">
    <property type="entry name" value="SERINE PROTEASE FAMILY S1C HTRA-RELATED"/>
    <property type="match status" value="1"/>
</dbReference>
<evidence type="ECO:0000313" key="6">
    <source>
        <dbReference type="EMBL" id="BAT60539.1"/>
    </source>
</evidence>
<dbReference type="InterPro" id="IPR009003">
    <property type="entry name" value="Peptidase_S1_PA"/>
</dbReference>
<dbReference type="AlphaFoldDB" id="A0A0S3PX87"/>
<dbReference type="PANTHER" id="PTHR22939:SF129">
    <property type="entry name" value="SERINE PROTEASE HTRA2, MITOCHONDRIAL"/>
    <property type="match status" value="1"/>
</dbReference>
<dbReference type="Proteomes" id="UP000236884">
    <property type="component" value="Chromosome"/>
</dbReference>